<dbReference type="Proteomes" id="UP001147700">
    <property type="component" value="Unassembled WGS sequence"/>
</dbReference>
<evidence type="ECO:0000313" key="1">
    <source>
        <dbReference type="EMBL" id="MDA0135932.1"/>
    </source>
</evidence>
<sequence>MLDRVRAANPASEDEFAGRANFDALSLPPRRRRKRWLTLPAVGAVVAALVVLPTSAPQATEVLEHAVNAVEVDGGGILYARSKAQWGPTDAPPTGTQSRQVWVQGGTAMRWLEDGGNEEVYRQGEGTTRRDPAGKVTEHPEMQMVPTEIFRVQGLLDRARNVGLEETDDAYVLRWNEKSGPPHWPRIEMTLWVDKDTYAPLRFTDHSWGKDVKGEPFDHTYREEILEFKTLPDTPENRRLLQLG</sequence>
<dbReference type="EMBL" id="JAPCID010000001">
    <property type="protein sequence ID" value="MDA0135932.1"/>
    <property type="molecule type" value="Genomic_DNA"/>
</dbReference>
<name>A0ABT4RBL7_9ACTN</name>
<protein>
    <recommendedName>
        <fullName evidence="3">MucB/RseB N-terminal domain-containing protein</fullName>
    </recommendedName>
</protein>
<comment type="caution">
    <text evidence="1">The sequence shown here is derived from an EMBL/GenBank/DDBJ whole genome shotgun (WGS) entry which is preliminary data.</text>
</comment>
<proteinExistence type="predicted"/>
<gene>
    <name evidence="1" type="ORF">OJ962_00370</name>
</gene>
<reference evidence="1" key="1">
    <citation type="submission" date="2022-10" db="EMBL/GenBank/DDBJ databases">
        <title>The WGS of Solirubrobacter sp. CPCC 204708.</title>
        <authorList>
            <person name="Jiang Z."/>
        </authorList>
    </citation>
    <scope>NUCLEOTIDE SEQUENCE</scope>
    <source>
        <strain evidence="1">CPCC 204708</strain>
    </source>
</reference>
<dbReference type="RefSeq" id="WP_270006116.1">
    <property type="nucleotide sequence ID" value="NZ_JAPCID010000001.1"/>
</dbReference>
<evidence type="ECO:0000313" key="2">
    <source>
        <dbReference type="Proteomes" id="UP001147700"/>
    </source>
</evidence>
<accession>A0ABT4RBL7</accession>
<evidence type="ECO:0008006" key="3">
    <source>
        <dbReference type="Google" id="ProtNLM"/>
    </source>
</evidence>
<organism evidence="1 2">
    <name type="scientific">Solirubrobacter deserti</name>
    <dbReference type="NCBI Taxonomy" id="2282478"/>
    <lineage>
        <taxon>Bacteria</taxon>
        <taxon>Bacillati</taxon>
        <taxon>Actinomycetota</taxon>
        <taxon>Thermoleophilia</taxon>
        <taxon>Solirubrobacterales</taxon>
        <taxon>Solirubrobacteraceae</taxon>
        <taxon>Solirubrobacter</taxon>
    </lineage>
</organism>
<keyword evidence="2" id="KW-1185">Reference proteome</keyword>